<dbReference type="InterPro" id="IPR036812">
    <property type="entry name" value="NAD(P)_OxRdtase_dom_sf"/>
</dbReference>
<comment type="pathway">
    <text evidence="1">Sulfur metabolism; glutathione biosynthesis; glutathione from L-cysteine and L-glutamate: step 1/2.</text>
</comment>
<dbReference type="AlphaFoldDB" id="A0A9W8A2I0"/>
<comment type="subunit">
    <text evidence="3">Heterodimer of a catalytic heavy chain and a regulatory light chain.</text>
</comment>
<dbReference type="Gene3D" id="3.20.20.100">
    <property type="entry name" value="NADP-dependent oxidoreductase domain"/>
    <property type="match status" value="1"/>
</dbReference>
<dbReference type="PANTHER" id="PTHR13295:SF4">
    <property type="entry name" value="GLUTAMATE--CYSTEINE LIGASE REGULATORY SUBUNIT"/>
    <property type="match status" value="1"/>
</dbReference>
<evidence type="ECO:0000256" key="2">
    <source>
        <dbReference type="ARBA" id="ARBA00008612"/>
    </source>
</evidence>
<evidence type="ECO:0000256" key="3">
    <source>
        <dbReference type="ARBA" id="ARBA00011532"/>
    </source>
</evidence>
<evidence type="ECO:0000256" key="7">
    <source>
        <dbReference type="ARBA" id="ARBA00031732"/>
    </source>
</evidence>
<dbReference type="GO" id="GO:0006750">
    <property type="term" value="P:glutathione biosynthetic process"/>
    <property type="evidence" value="ECO:0007669"/>
    <property type="project" value="UniProtKB-KW"/>
</dbReference>
<protein>
    <recommendedName>
        <fullName evidence="7">GCS light chain</fullName>
    </recommendedName>
    <alternativeName>
        <fullName evidence="5">Gamma-ECS regulatory subunit</fullName>
    </alternativeName>
    <alternativeName>
        <fullName evidence="8">Gamma-glutamylcysteine synthetase regulatory subunit</fullName>
    </alternativeName>
    <alternativeName>
        <fullName evidence="6">Glutamate--cysteine ligase modifier subunit</fullName>
    </alternativeName>
</protein>
<dbReference type="PANTHER" id="PTHR13295">
    <property type="entry name" value="GLUTAMATE CYSTEINE LIGASE REGULATORY SUBUNIT"/>
    <property type="match status" value="1"/>
</dbReference>
<sequence length="355" mass="41033">MNQTNTGELSIQNVQQLYDDEELDDFEDEDDMLQSNQSLVNGSENDLNLGPRHLVPRKLLIYSDNLRDFEPQRLYIRSLRGPIEDMEIALRDTLNLSLMASASFRFDPALNLLEITDTRFPRWTAIQTSHSKVRVEAKLYILASGYDVEDCPYSYIMRQALSALERQLGIRRVDLLILSFSGINMVQVEENEESATDFSRFLDNIMGIWSQGERYIHYGRIVDLGVANFSPWQMELLYKKVKVRPAMNHIRFQDDTQVIPPQVLEHAEKNGYGLSLHEDRMDPLTDIMFAEMNRDFLVNQKFPTIEIPSEGSVVDIMFPRWAMSYIVTNNETEVIESRGYIAMISSDNGRDPDQI</sequence>
<dbReference type="GO" id="GO:0030234">
    <property type="term" value="F:enzyme regulator activity"/>
    <property type="evidence" value="ECO:0007669"/>
    <property type="project" value="TreeGrafter"/>
</dbReference>
<evidence type="ECO:0000313" key="10">
    <source>
        <dbReference type="Proteomes" id="UP001150538"/>
    </source>
</evidence>
<gene>
    <name evidence="9" type="ORF">H4219_000571</name>
</gene>
<evidence type="ECO:0000256" key="8">
    <source>
        <dbReference type="ARBA" id="ARBA00032926"/>
    </source>
</evidence>
<organism evidence="9 10">
    <name type="scientific">Mycoemilia scoparia</name>
    <dbReference type="NCBI Taxonomy" id="417184"/>
    <lineage>
        <taxon>Eukaryota</taxon>
        <taxon>Fungi</taxon>
        <taxon>Fungi incertae sedis</taxon>
        <taxon>Zoopagomycota</taxon>
        <taxon>Kickxellomycotina</taxon>
        <taxon>Kickxellomycetes</taxon>
        <taxon>Kickxellales</taxon>
        <taxon>Kickxellaceae</taxon>
        <taxon>Mycoemilia</taxon>
    </lineage>
</organism>
<dbReference type="GO" id="GO:0035226">
    <property type="term" value="F:glutamate-cysteine ligase catalytic subunit binding"/>
    <property type="evidence" value="ECO:0007669"/>
    <property type="project" value="InterPro"/>
</dbReference>
<dbReference type="SUPFAM" id="SSF51430">
    <property type="entry name" value="NAD(P)-linked oxidoreductase"/>
    <property type="match status" value="1"/>
</dbReference>
<evidence type="ECO:0000256" key="5">
    <source>
        <dbReference type="ARBA" id="ARBA00030406"/>
    </source>
</evidence>
<name>A0A9W8A2I0_9FUNG</name>
<reference evidence="9" key="1">
    <citation type="submission" date="2022-07" db="EMBL/GenBank/DDBJ databases">
        <title>Phylogenomic reconstructions and comparative analyses of Kickxellomycotina fungi.</title>
        <authorList>
            <person name="Reynolds N.K."/>
            <person name="Stajich J.E."/>
            <person name="Barry K."/>
            <person name="Grigoriev I.V."/>
            <person name="Crous P."/>
            <person name="Smith M.E."/>
        </authorList>
    </citation>
    <scope>NUCLEOTIDE SEQUENCE</scope>
    <source>
        <strain evidence="9">NBRC 100468</strain>
    </source>
</reference>
<accession>A0A9W8A2I0</accession>
<proteinExistence type="inferred from homology"/>
<evidence type="ECO:0000256" key="4">
    <source>
        <dbReference type="ARBA" id="ARBA00022684"/>
    </source>
</evidence>
<keyword evidence="10" id="KW-1185">Reference proteome</keyword>
<dbReference type="OrthoDB" id="5596051at2759"/>
<evidence type="ECO:0000256" key="1">
    <source>
        <dbReference type="ARBA" id="ARBA00005006"/>
    </source>
</evidence>
<keyword evidence="4" id="KW-0317">Glutathione biosynthesis</keyword>
<comment type="caution">
    <text evidence="9">The sequence shown here is derived from an EMBL/GenBank/DDBJ whole genome shotgun (WGS) entry which is preliminary data.</text>
</comment>
<comment type="similarity">
    <text evidence="2">Belongs to the aldo/keto reductase family. Glutamate--cysteine ligase light chain subfamily.</text>
</comment>
<dbReference type="EMBL" id="JANBPU010000004">
    <property type="protein sequence ID" value="KAJ1921534.1"/>
    <property type="molecule type" value="Genomic_DNA"/>
</dbReference>
<evidence type="ECO:0000256" key="6">
    <source>
        <dbReference type="ARBA" id="ARBA00031154"/>
    </source>
</evidence>
<dbReference type="GO" id="GO:0017109">
    <property type="term" value="C:glutamate-cysteine ligase complex"/>
    <property type="evidence" value="ECO:0007669"/>
    <property type="project" value="TreeGrafter"/>
</dbReference>
<evidence type="ECO:0000313" key="9">
    <source>
        <dbReference type="EMBL" id="KAJ1921534.1"/>
    </source>
</evidence>
<dbReference type="Proteomes" id="UP001150538">
    <property type="component" value="Unassembled WGS sequence"/>
</dbReference>
<dbReference type="InterPro" id="IPR032963">
    <property type="entry name" value="Gclm"/>
</dbReference>